<dbReference type="Gene3D" id="1.10.260.40">
    <property type="entry name" value="lambda repressor-like DNA-binding domains"/>
    <property type="match status" value="1"/>
</dbReference>
<keyword evidence="1" id="KW-0238">DNA-binding</keyword>
<protein>
    <submittedName>
        <fullName evidence="3">XRE family transcriptional regulator</fullName>
    </submittedName>
</protein>
<dbReference type="SUPFAM" id="SSF47413">
    <property type="entry name" value="lambda repressor-like DNA-binding domains"/>
    <property type="match status" value="1"/>
</dbReference>
<reference evidence="3 4" key="1">
    <citation type="submission" date="2018-10" db="EMBL/GenBank/DDBJ databases">
        <authorList>
            <person name="Li J."/>
        </authorList>
    </citation>
    <scope>NUCLEOTIDE SEQUENCE [LARGE SCALE GENOMIC DNA]</scope>
    <source>
        <strain evidence="3 4">IF 016277</strain>
    </source>
</reference>
<feature type="domain" description="HTH cro/C1-type" evidence="2">
    <location>
        <begin position="19"/>
        <end position="73"/>
    </location>
</feature>
<evidence type="ECO:0000256" key="1">
    <source>
        <dbReference type="ARBA" id="ARBA00023125"/>
    </source>
</evidence>
<dbReference type="PANTHER" id="PTHR46797">
    <property type="entry name" value="HTH-TYPE TRANSCRIPTIONAL REGULATOR"/>
    <property type="match status" value="1"/>
</dbReference>
<dbReference type="Pfam" id="PF01381">
    <property type="entry name" value="HTH_3"/>
    <property type="match status" value="1"/>
</dbReference>
<sequence>MRALPVSPDPTRTAIGHRLRAARQAQLLTIEQLAETTGLSKGFISRVERNQTSPSVSTLVALCDVLNVAVGDLFKRSEQLVVRGADAPRITLGGEGMLELLVSPRTEKRVQVVRTIVEPGGHSGEAPYSVSAELDMVYLVRGRIEMSFADAVWELGAGDSLTIDGREPHSWKVLGDESAELLWVMVPATWNGNPTSG</sequence>
<dbReference type="InterPro" id="IPR013096">
    <property type="entry name" value="Cupin_2"/>
</dbReference>
<dbReference type="InterPro" id="IPR001387">
    <property type="entry name" value="Cro/C1-type_HTH"/>
</dbReference>
<dbReference type="Pfam" id="PF07883">
    <property type="entry name" value="Cupin_2"/>
    <property type="match status" value="1"/>
</dbReference>
<evidence type="ECO:0000259" key="2">
    <source>
        <dbReference type="PROSITE" id="PS50943"/>
    </source>
</evidence>
<dbReference type="InterPro" id="IPR014710">
    <property type="entry name" value="RmlC-like_jellyroll"/>
</dbReference>
<evidence type="ECO:0000313" key="3">
    <source>
        <dbReference type="EMBL" id="RLP76524.1"/>
    </source>
</evidence>
<dbReference type="InterPro" id="IPR010982">
    <property type="entry name" value="Lambda_DNA-bd_dom_sf"/>
</dbReference>
<dbReference type="GO" id="GO:0003700">
    <property type="term" value="F:DNA-binding transcription factor activity"/>
    <property type="evidence" value="ECO:0007669"/>
    <property type="project" value="TreeGrafter"/>
</dbReference>
<dbReference type="GO" id="GO:0005829">
    <property type="term" value="C:cytosol"/>
    <property type="evidence" value="ECO:0007669"/>
    <property type="project" value="TreeGrafter"/>
</dbReference>
<keyword evidence="4" id="KW-1185">Reference proteome</keyword>
<accession>A0A3L7A8X8</accession>
<dbReference type="PANTHER" id="PTHR46797:SF1">
    <property type="entry name" value="METHYLPHOSPHONATE SYNTHASE"/>
    <property type="match status" value="1"/>
</dbReference>
<dbReference type="CDD" id="cd02209">
    <property type="entry name" value="cupin_XRE_C"/>
    <property type="match status" value="1"/>
</dbReference>
<comment type="caution">
    <text evidence="3">The sequence shown here is derived from an EMBL/GenBank/DDBJ whole genome shotgun (WGS) entry which is preliminary data.</text>
</comment>
<name>A0A3L7A8X8_9MICO</name>
<dbReference type="SUPFAM" id="SSF51182">
    <property type="entry name" value="RmlC-like cupins"/>
    <property type="match status" value="1"/>
</dbReference>
<gene>
    <name evidence="3" type="ORF">D9V32_06645</name>
</gene>
<proteinExistence type="predicted"/>
<dbReference type="InterPro" id="IPR050807">
    <property type="entry name" value="TransReg_Diox_bact_type"/>
</dbReference>
<dbReference type="AlphaFoldDB" id="A0A3L7A8X8"/>
<dbReference type="InterPro" id="IPR011051">
    <property type="entry name" value="RmlC_Cupin_sf"/>
</dbReference>
<dbReference type="CDD" id="cd00093">
    <property type="entry name" value="HTH_XRE"/>
    <property type="match status" value="1"/>
</dbReference>
<dbReference type="GO" id="GO:0003677">
    <property type="term" value="F:DNA binding"/>
    <property type="evidence" value="ECO:0007669"/>
    <property type="project" value="UniProtKB-KW"/>
</dbReference>
<dbReference type="OrthoDB" id="9814751at2"/>
<dbReference type="PROSITE" id="PS50943">
    <property type="entry name" value="HTH_CROC1"/>
    <property type="match status" value="1"/>
</dbReference>
<dbReference type="EMBL" id="RCUX01000004">
    <property type="protein sequence ID" value="RLP76524.1"/>
    <property type="molecule type" value="Genomic_DNA"/>
</dbReference>
<dbReference type="Proteomes" id="UP000272503">
    <property type="component" value="Unassembled WGS sequence"/>
</dbReference>
<dbReference type="RefSeq" id="WP_121648103.1">
    <property type="nucleotide sequence ID" value="NZ_RCUX01000004.1"/>
</dbReference>
<organism evidence="3 4">
    <name type="scientific">Mycetocola tolaasinivorans</name>
    <dbReference type="NCBI Taxonomy" id="76635"/>
    <lineage>
        <taxon>Bacteria</taxon>
        <taxon>Bacillati</taxon>
        <taxon>Actinomycetota</taxon>
        <taxon>Actinomycetes</taxon>
        <taxon>Micrococcales</taxon>
        <taxon>Microbacteriaceae</taxon>
        <taxon>Mycetocola</taxon>
    </lineage>
</organism>
<evidence type="ECO:0000313" key="4">
    <source>
        <dbReference type="Proteomes" id="UP000272503"/>
    </source>
</evidence>
<dbReference type="Gene3D" id="2.60.120.10">
    <property type="entry name" value="Jelly Rolls"/>
    <property type="match status" value="1"/>
</dbReference>
<dbReference type="SMART" id="SM00530">
    <property type="entry name" value="HTH_XRE"/>
    <property type="match status" value="1"/>
</dbReference>